<evidence type="ECO:0000313" key="2">
    <source>
        <dbReference type="EMBL" id="MBP2293812.1"/>
    </source>
</evidence>
<proteinExistence type="predicted"/>
<keyword evidence="1" id="KW-0732">Signal</keyword>
<dbReference type="PANTHER" id="PTHR30383:SF5">
    <property type="entry name" value="SGNH HYDROLASE-TYPE ESTERASE DOMAIN-CONTAINING PROTEIN"/>
    <property type="match status" value="1"/>
</dbReference>
<dbReference type="SUPFAM" id="SSF52266">
    <property type="entry name" value="SGNH hydrolase"/>
    <property type="match status" value="1"/>
</dbReference>
<dbReference type="InterPro" id="IPR057572">
    <property type="entry name" value="NonGDSL"/>
</dbReference>
<dbReference type="PANTHER" id="PTHR30383">
    <property type="entry name" value="THIOESTERASE 1/PROTEASE 1/LYSOPHOSPHOLIPASE L1"/>
    <property type="match status" value="1"/>
</dbReference>
<dbReference type="RefSeq" id="WP_209767731.1">
    <property type="nucleotide sequence ID" value="NZ_JAGINP010000012.1"/>
</dbReference>
<accession>A0ABS4SPE5</accession>
<evidence type="ECO:0000313" key="3">
    <source>
        <dbReference type="Proteomes" id="UP000781958"/>
    </source>
</evidence>
<protein>
    <submittedName>
        <fullName evidence="2">Lysophospholipase L1-like esterase</fullName>
    </submittedName>
</protein>
<feature type="signal peptide" evidence="1">
    <location>
        <begin position="1"/>
        <end position="29"/>
    </location>
</feature>
<dbReference type="EMBL" id="JAGINP010000012">
    <property type="protein sequence ID" value="MBP2293812.1"/>
    <property type="molecule type" value="Genomic_DNA"/>
</dbReference>
<sequence>MSRSFLSHTCSRLAAAAAVALLFAAPPLANGPARAAPSGNPASACAYSAQSAALTAPLPRVSRQLAGGGPLRIVAIGSSSTAGAGASGPQHSYPARLADHLRQRFSGIEVAVLNKGANGEVGAEMLRRFQRDVMDEKPDLVIWQVGANTVLKGDDPYAAEVVIRTGIRKLKAAGFDVVLMDLQYAPAMLSKPQHEQMQTLIARVAEEEGVGLFHRFAVMRQWVQTRQASMTDLVGPDGIHQNDFGYDCIARSLATSLQEAATRPTADIAQRR</sequence>
<comment type="caution">
    <text evidence="2">The sequence shown here is derived from an EMBL/GenBank/DDBJ whole genome shotgun (WGS) entry which is preliminary data.</text>
</comment>
<gene>
    <name evidence="2" type="ORF">J2851_003596</name>
</gene>
<keyword evidence="3" id="KW-1185">Reference proteome</keyword>
<reference evidence="2 3" key="1">
    <citation type="submission" date="2021-03" db="EMBL/GenBank/DDBJ databases">
        <title>Genomic Encyclopedia of Type Strains, Phase III (KMG-III): the genomes of soil and plant-associated and newly described type strains.</title>
        <authorList>
            <person name="Whitman W."/>
        </authorList>
    </citation>
    <scope>NUCLEOTIDE SEQUENCE [LARGE SCALE GENOMIC DNA]</scope>
    <source>
        <strain evidence="2 3">IMMIB AFH-6</strain>
    </source>
</reference>
<dbReference type="Gene3D" id="3.40.50.1110">
    <property type="entry name" value="SGNH hydrolase"/>
    <property type="match status" value="1"/>
</dbReference>
<name>A0ABS4SPE5_9PROT</name>
<dbReference type="Pfam" id="PF25182">
    <property type="entry name" value="NonGDSL"/>
    <property type="match status" value="1"/>
</dbReference>
<feature type="chain" id="PRO_5046660160" evidence="1">
    <location>
        <begin position="30"/>
        <end position="272"/>
    </location>
</feature>
<dbReference type="InterPro" id="IPR051532">
    <property type="entry name" value="Ester_Hydrolysis_Enzymes"/>
</dbReference>
<dbReference type="InterPro" id="IPR036514">
    <property type="entry name" value="SGNH_hydro_sf"/>
</dbReference>
<dbReference type="Proteomes" id="UP000781958">
    <property type="component" value="Unassembled WGS sequence"/>
</dbReference>
<evidence type="ECO:0000256" key="1">
    <source>
        <dbReference type="SAM" id="SignalP"/>
    </source>
</evidence>
<organism evidence="2 3">
    <name type="scientific">Azospirillum rugosum</name>
    <dbReference type="NCBI Taxonomy" id="416170"/>
    <lineage>
        <taxon>Bacteria</taxon>
        <taxon>Pseudomonadati</taxon>
        <taxon>Pseudomonadota</taxon>
        <taxon>Alphaproteobacteria</taxon>
        <taxon>Rhodospirillales</taxon>
        <taxon>Azospirillaceae</taxon>
        <taxon>Azospirillum</taxon>
    </lineage>
</organism>